<comment type="caution">
    <text evidence="1">The sequence shown here is derived from an EMBL/GenBank/DDBJ whole genome shotgun (WGS) entry which is preliminary data.</text>
</comment>
<evidence type="ECO:0000313" key="2">
    <source>
        <dbReference type="Proteomes" id="UP000018559"/>
    </source>
</evidence>
<proteinExistence type="predicted"/>
<name>V7HXN7_9LACO</name>
<dbReference type="PATRIC" id="fig|1392007.3.peg.1137"/>
<organism evidence="1 2">
    <name type="scientific">Ligilactobacillus equi DPC 6820</name>
    <dbReference type="NCBI Taxonomy" id="1392007"/>
    <lineage>
        <taxon>Bacteria</taxon>
        <taxon>Bacillati</taxon>
        <taxon>Bacillota</taxon>
        <taxon>Bacilli</taxon>
        <taxon>Lactobacillales</taxon>
        <taxon>Lactobacillaceae</taxon>
        <taxon>Ligilactobacillus</taxon>
    </lineage>
</organism>
<accession>V7HXN7</accession>
<dbReference type="EMBL" id="AWWH01000130">
    <property type="protein sequence ID" value="ETA74055.1"/>
    <property type="molecule type" value="Genomic_DNA"/>
</dbReference>
<protein>
    <submittedName>
        <fullName evidence="1">Uncharacterized protein</fullName>
    </submittedName>
</protein>
<keyword evidence="2" id="KW-1185">Reference proteome</keyword>
<sequence length="91" mass="10591">MQEGGSVVKHGKLKQGRPFRIKGGMFTQPLIWYYDNHLYEYVDAFKIGETKWSRVRDKGDWAIMNKGVKKYGAEYLSAEESEEIGIPNRYV</sequence>
<evidence type="ECO:0000313" key="1">
    <source>
        <dbReference type="EMBL" id="ETA74055.1"/>
    </source>
</evidence>
<gene>
    <name evidence="1" type="ORF">LEQ_1515c</name>
</gene>
<dbReference type="AlphaFoldDB" id="V7HXN7"/>
<reference evidence="1 2" key="1">
    <citation type="journal article" date="2014" name="Genome Announc.">
        <title>The Genome of the Predominant Equine Lactobacillus Species, Lactobacillus equi, Is Reflective of Its Lifestyle Adaptations to an Herbivorous Host.</title>
        <authorList>
            <person name="O'Donnell M.M."/>
            <person name="Harris H.M."/>
            <person name="O'Toole P.W."/>
            <person name="Ross R.P."/>
        </authorList>
    </citation>
    <scope>NUCLEOTIDE SEQUENCE [LARGE SCALE GENOMIC DNA]</scope>
    <source>
        <strain evidence="1 2">DPC 6820</strain>
    </source>
</reference>
<dbReference type="Proteomes" id="UP000018559">
    <property type="component" value="Unassembled WGS sequence"/>
</dbReference>